<dbReference type="GO" id="GO:1990189">
    <property type="term" value="F:protein N-terminal-serine acetyltransferase activity"/>
    <property type="evidence" value="ECO:0007669"/>
    <property type="project" value="TreeGrafter"/>
</dbReference>
<feature type="domain" description="N-acetyltransferase" evidence="1">
    <location>
        <begin position="13"/>
        <end position="171"/>
    </location>
</feature>
<dbReference type="InterPro" id="IPR000182">
    <property type="entry name" value="GNAT_dom"/>
</dbReference>
<evidence type="ECO:0000313" key="2">
    <source>
        <dbReference type="EMBL" id="SEK52442.1"/>
    </source>
</evidence>
<accession>A0A1H7HSD2</accession>
<dbReference type="RefSeq" id="WP_082015383.1">
    <property type="nucleotide sequence ID" value="NZ_BBPN01000033.1"/>
</dbReference>
<name>A0A1H7HSD2_STRJI</name>
<evidence type="ECO:0000313" key="3">
    <source>
        <dbReference type="Proteomes" id="UP000183015"/>
    </source>
</evidence>
<dbReference type="GO" id="GO:0008999">
    <property type="term" value="F:protein-N-terminal-alanine acetyltransferase activity"/>
    <property type="evidence" value="ECO:0007669"/>
    <property type="project" value="TreeGrafter"/>
</dbReference>
<dbReference type="GO" id="GO:0005737">
    <property type="term" value="C:cytoplasm"/>
    <property type="evidence" value="ECO:0007669"/>
    <property type="project" value="TreeGrafter"/>
</dbReference>
<dbReference type="OrthoDB" id="9814648at2"/>
<dbReference type="Gene3D" id="3.40.630.30">
    <property type="match status" value="1"/>
</dbReference>
<sequence length="171" mass="19170">MSDHDLDDGVVRLRIWAASDAGWYAESVRESLIQRFTTDPPTLDAAEVRMAIVRMRASVDREGLLVADAVTGERLGNIALRHDGQSGEVSYWVAAEARGRGVATRAVGLFTTWAFRETGVRELWLRAHRDNVASQRVAVRAGFHRDPTRDTSKQIKGELWPLLGYTLRRPD</sequence>
<dbReference type="PROSITE" id="PS51186">
    <property type="entry name" value="GNAT"/>
    <property type="match status" value="1"/>
</dbReference>
<dbReference type="EMBL" id="FOAZ01000002">
    <property type="protein sequence ID" value="SEK52442.1"/>
    <property type="molecule type" value="Genomic_DNA"/>
</dbReference>
<reference evidence="3" key="1">
    <citation type="submission" date="2016-10" db="EMBL/GenBank/DDBJ databases">
        <authorList>
            <person name="Varghese N."/>
        </authorList>
    </citation>
    <scope>NUCLEOTIDE SEQUENCE [LARGE SCALE GENOMIC DNA]</scope>
    <source>
        <strain evidence="3">DSM 45096 / BCRC 16803 / CGMCC 4.1857 / CIP 109030 / JCM 12277 / KCTC 19219 / NBRC 100920 / 33214</strain>
    </source>
</reference>
<gene>
    <name evidence="2" type="ORF">SAMN05414137_102308</name>
</gene>
<keyword evidence="3" id="KW-1185">Reference proteome</keyword>
<dbReference type="InterPro" id="IPR016181">
    <property type="entry name" value="Acyl_CoA_acyltransferase"/>
</dbReference>
<dbReference type="SUPFAM" id="SSF55729">
    <property type="entry name" value="Acyl-CoA N-acyltransferases (Nat)"/>
    <property type="match status" value="1"/>
</dbReference>
<dbReference type="AlphaFoldDB" id="A0A1H7HSD2"/>
<protein>
    <submittedName>
        <fullName evidence="2">Protein N-acetyltransferase, RimJ/RimL family</fullName>
    </submittedName>
</protein>
<dbReference type="STRING" id="235985.SAMN05414137_102308"/>
<dbReference type="PANTHER" id="PTHR43441">
    <property type="entry name" value="RIBOSOMAL-PROTEIN-SERINE ACETYLTRANSFERASE"/>
    <property type="match status" value="1"/>
</dbReference>
<proteinExistence type="predicted"/>
<keyword evidence="2" id="KW-0808">Transferase</keyword>
<dbReference type="eggNOG" id="COG1670">
    <property type="taxonomic scope" value="Bacteria"/>
</dbReference>
<evidence type="ECO:0000259" key="1">
    <source>
        <dbReference type="PROSITE" id="PS51186"/>
    </source>
</evidence>
<dbReference type="PANTHER" id="PTHR43441:SF10">
    <property type="entry name" value="ACETYLTRANSFERASE"/>
    <property type="match status" value="1"/>
</dbReference>
<dbReference type="InterPro" id="IPR051908">
    <property type="entry name" value="Ribosomal_N-acetyltransferase"/>
</dbReference>
<dbReference type="Pfam" id="PF13302">
    <property type="entry name" value="Acetyltransf_3"/>
    <property type="match status" value="1"/>
</dbReference>
<organism evidence="2 3">
    <name type="scientific">Streptacidiphilus jiangxiensis</name>
    <dbReference type="NCBI Taxonomy" id="235985"/>
    <lineage>
        <taxon>Bacteria</taxon>
        <taxon>Bacillati</taxon>
        <taxon>Actinomycetota</taxon>
        <taxon>Actinomycetes</taxon>
        <taxon>Kitasatosporales</taxon>
        <taxon>Streptomycetaceae</taxon>
        <taxon>Streptacidiphilus</taxon>
    </lineage>
</organism>
<dbReference type="Proteomes" id="UP000183015">
    <property type="component" value="Unassembled WGS sequence"/>
</dbReference>